<accession>A0AAJ2H469</accession>
<comment type="caution">
    <text evidence="1">The sequence shown here is derived from an EMBL/GenBank/DDBJ whole genome shotgun (WGS) entry which is preliminary data.</text>
</comment>
<name>A0AAJ2H469_9HYPH</name>
<dbReference type="AlphaFoldDB" id="A0AAJ2H469"/>
<dbReference type="Proteomes" id="UP001268610">
    <property type="component" value="Unassembled WGS sequence"/>
</dbReference>
<feature type="non-terminal residue" evidence="1">
    <location>
        <position position="109"/>
    </location>
</feature>
<dbReference type="EMBL" id="JAVLSF010001350">
    <property type="protein sequence ID" value="MDR9778902.1"/>
    <property type="molecule type" value="Genomic_DNA"/>
</dbReference>
<organism evidence="1 2">
    <name type="scientific">Rhizobium hidalgonense</name>
    <dbReference type="NCBI Taxonomy" id="1538159"/>
    <lineage>
        <taxon>Bacteria</taxon>
        <taxon>Pseudomonadati</taxon>
        <taxon>Pseudomonadota</taxon>
        <taxon>Alphaproteobacteria</taxon>
        <taxon>Hyphomicrobiales</taxon>
        <taxon>Rhizobiaceae</taxon>
        <taxon>Rhizobium/Agrobacterium group</taxon>
        <taxon>Rhizobium</taxon>
    </lineage>
</organism>
<evidence type="ECO:0000313" key="1">
    <source>
        <dbReference type="EMBL" id="MDR9778902.1"/>
    </source>
</evidence>
<proteinExistence type="predicted"/>
<dbReference type="RefSeq" id="WP_310866853.1">
    <property type="nucleotide sequence ID" value="NZ_JAVLSF010001350.1"/>
</dbReference>
<reference evidence="1" key="1">
    <citation type="submission" date="2023-04" db="EMBL/GenBank/DDBJ databases">
        <title>Genomic characterization of faba bean (Vicia faba) microsymbionts in Mexican soils.</title>
        <authorList>
            <person name="Rivera Orduna F.N."/>
            <person name="Guevara-Luna J."/>
            <person name="Yan J."/>
            <person name="Arroyo-Herrera I."/>
            <person name="Li Y."/>
            <person name="Vasquez-Murrieta M.S."/>
            <person name="Wang E.T."/>
        </authorList>
    </citation>
    <scope>NUCLEOTIDE SEQUENCE</scope>
    <source>
        <strain evidence="1">CH26</strain>
    </source>
</reference>
<protein>
    <submittedName>
        <fullName evidence="1">Uncharacterized protein</fullName>
    </submittedName>
</protein>
<sequence length="109" mass="12094">FYAQVYQAQPQGTVKLVRSNLGQSGYVVLDQANERSIGLLVYPRGNYAYVVQHTQKNFNDALMKQNLAQLAGNIQIPGRKLKNSDSELPLSIDLAQSSPEQLATWKNTA</sequence>
<gene>
    <name evidence="1" type="ORF">RJJ65_40865</name>
</gene>
<evidence type="ECO:0000313" key="2">
    <source>
        <dbReference type="Proteomes" id="UP001268610"/>
    </source>
</evidence>
<feature type="non-terminal residue" evidence="1">
    <location>
        <position position="1"/>
    </location>
</feature>